<dbReference type="CDD" id="cd07377">
    <property type="entry name" value="WHTH_GntR"/>
    <property type="match status" value="1"/>
</dbReference>
<dbReference type="InterPro" id="IPR001845">
    <property type="entry name" value="HTH_ArsR_DNA-bd_dom"/>
</dbReference>
<keyword evidence="3" id="KW-0804">Transcription</keyword>
<gene>
    <name evidence="5" type="ORF">DIE28_10500</name>
</gene>
<keyword evidence="6" id="KW-1185">Reference proteome</keyword>
<evidence type="ECO:0000259" key="4">
    <source>
        <dbReference type="PROSITE" id="PS50949"/>
    </source>
</evidence>
<reference evidence="5 6" key="1">
    <citation type="submission" date="2018-05" db="EMBL/GenBank/DDBJ databases">
        <title>Whole genome sequencing of Paracoccus thiocyanatus SST.</title>
        <authorList>
            <person name="Ghosh W."/>
            <person name="Rameez M.J."/>
            <person name="Roy C."/>
        </authorList>
    </citation>
    <scope>NUCLEOTIDE SEQUENCE [LARGE SCALE GENOMIC DNA]</scope>
    <source>
        <strain evidence="5 6">SST</strain>
    </source>
</reference>
<keyword evidence="2" id="KW-0238">DNA-binding</keyword>
<dbReference type="InterPro" id="IPR036390">
    <property type="entry name" value="WH_DNA-bd_sf"/>
</dbReference>
<dbReference type="PANTHER" id="PTHR43537:SF5">
    <property type="entry name" value="UXU OPERON TRANSCRIPTIONAL REGULATOR"/>
    <property type="match status" value="1"/>
</dbReference>
<dbReference type="Pfam" id="PF00392">
    <property type="entry name" value="GntR"/>
    <property type="match status" value="1"/>
</dbReference>
<protein>
    <submittedName>
        <fullName evidence="5">FadR family transcriptional regulator</fullName>
    </submittedName>
</protein>
<dbReference type="EMBL" id="QFCQ01000054">
    <property type="protein sequence ID" value="RDW13014.1"/>
    <property type="molecule type" value="Genomic_DNA"/>
</dbReference>
<dbReference type="PROSITE" id="PS50949">
    <property type="entry name" value="HTH_GNTR"/>
    <property type="match status" value="1"/>
</dbReference>
<dbReference type="SUPFAM" id="SSF46785">
    <property type="entry name" value="Winged helix' DNA-binding domain"/>
    <property type="match status" value="1"/>
</dbReference>
<proteinExistence type="predicted"/>
<evidence type="ECO:0000256" key="3">
    <source>
        <dbReference type="ARBA" id="ARBA00023163"/>
    </source>
</evidence>
<dbReference type="InterPro" id="IPR036388">
    <property type="entry name" value="WH-like_DNA-bd_sf"/>
</dbReference>
<evidence type="ECO:0000313" key="6">
    <source>
        <dbReference type="Proteomes" id="UP000256679"/>
    </source>
</evidence>
<name>A0A3D8PAC3_9RHOB</name>
<dbReference type="Gene3D" id="1.20.120.530">
    <property type="entry name" value="GntR ligand-binding domain-like"/>
    <property type="match status" value="1"/>
</dbReference>
<dbReference type="PANTHER" id="PTHR43537">
    <property type="entry name" value="TRANSCRIPTIONAL REGULATOR, GNTR FAMILY"/>
    <property type="match status" value="1"/>
</dbReference>
<dbReference type="SMART" id="SM00345">
    <property type="entry name" value="HTH_GNTR"/>
    <property type="match status" value="1"/>
</dbReference>
<accession>A0A3D8PAC3</accession>
<dbReference type="RefSeq" id="WP_115755989.1">
    <property type="nucleotide sequence ID" value="NZ_QFCQ01000054.1"/>
</dbReference>
<dbReference type="Pfam" id="PF07729">
    <property type="entry name" value="FCD"/>
    <property type="match status" value="1"/>
</dbReference>
<dbReference type="InterPro" id="IPR008920">
    <property type="entry name" value="TF_FadR/GntR_C"/>
</dbReference>
<keyword evidence="1" id="KW-0805">Transcription regulation</keyword>
<dbReference type="SUPFAM" id="SSF48008">
    <property type="entry name" value="GntR ligand-binding domain-like"/>
    <property type="match status" value="1"/>
</dbReference>
<dbReference type="SMART" id="SM00895">
    <property type="entry name" value="FCD"/>
    <property type="match status" value="1"/>
</dbReference>
<dbReference type="Gene3D" id="1.10.10.10">
    <property type="entry name" value="Winged helix-like DNA-binding domain superfamily/Winged helix DNA-binding domain"/>
    <property type="match status" value="1"/>
</dbReference>
<evidence type="ECO:0000313" key="5">
    <source>
        <dbReference type="EMBL" id="RDW13014.1"/>
    </source>
</evidence>
<dbReference type="InterPro" id="IPR000524">
    <property type="entry name" value="Tscrpt_reg_HTH_GntR"/>
</dbReference>
<evidence type="ECO:0000256" key="1">
    <source>
        <dbReference type="ARBA" id="ARBA00023015"/>
    </source>
</evidence>
<evidence type="ECO:0000256" key="2">
    <source>
        <dbReference type="ARBA" id="ARBA00023125"/>
    </source>
</evidence>
<dbReference type="GO" id="GO:0003677">
    <property type="term" value="F:DNA binding"/>
    <property type="evidence" value="ECO:0007669"/>
    <property type="project" value="UniProtKB-KW"/>
</dbReference>
<comment type="caution">
    <text evidence="5">The sequence shown here is derived from an EMBL/GenBank/DDBJ whole genome shotgun (WGS) entry which is preliminary data.</text>
</comment>
<dbReference type="Proteomes" id="UP000256679">
    <property type="component" value="Unassembled WGS sequence"/>
</dbReference>
<feature type="domain" description="HTH gntR-type" evidence="4">
    <location>
        <begin position="11"/>
        <end position="81"/>
    </location>
</feature>
<dbReference type="GO" id="GO:0003700">
    <property type="term" value="F:DNA-binding transcription factor activity"/>
    <property type="evidence" value="ECO:0007669"/>
    <property type="project" value="InterPro"/>
</dbReference>
<sequence length="251" mass="27724">MSLQYDEIVRGGLARQVADLIRAAILEGRLAVDERLPTEDELARRFGISRPTVREALKVLAAQNLIRSRRGPAGGTFVNRPDKDAAARTITDTATLLVGMGRFDIDEIVAARMETEALCCRLAAANRSEADLAAMADEIALLGEETLSDEDFCASDVRFHRAVVQATGNGPVQLMMHAMIESFIPITNMLIYRDHERRRTVAAHQHIRAAIAARDARTAAQLMRDHVEDMRTVLDQALARRNTNKRQGGTP</sequence>
<dbReference type="SMART" id="SM00418">
    <property type="entry name" value="HTH_ARSR"/>
    <property type="match status" value="1"/>
</dbReference>
<dbReference type="AlphaFoldDB" id="A0A3D8PAC3"/>
<dbReference type="PRINTS" id="PR00035">
    <property type="entry name" value="HTHGNTR"/>
</dbReference>
<organism evidence="5 6">
    <name type="scientific">Paracoccus thiocyanatus</name>
    <dbReference type="NCBI Taxonomy" id="34006"/>
    <lineage>
        <taxon>Bacteria</taxon>
        <taxon>Pseudomonadati</taxon>
        <taxon>Pseudomonadota</taxon>
        <taxon>Alphaproteobacteria</taxon>
        <taxon>Rhodobacterales</taxon>
        <taxon>Paracoccaceae</taxon>
        <taxon>Paracoccus</taxon>
    </lineage>
</organism>
<dbReference type="InterPro" id="IPR011711">
    <property type="entry name" value="GntR_C"/>
</dbReference>